<protein>
    <recommendedName>
        <fullName evidence="1">Rhodanese domain-containing protein</fullName>
    </recommendedName>
</protein>
<dbReference type="Proteomes" id="UP000008190">
    <property type="component" value="Chromosome"/>
</dbReference>
<dbReference type="EMBL" id="FO082843">
    <property type="protein sequence ID" value="CCF64787.1"/>
    <property type="molecule type" value="Genomic_DNA"/>
</dbReference>
<reference evidence="2 3" key="1">
    <citation type="journal article" date="2012" name="J. Bacteriol.">
        <title>Genome sequence of the human- and animal-pathogenic strain Nocardia cyriacigeorgica GUH-2.</title>
        <authorList>
            <person name="Zoropogui A."/>
            <person name="Pujic P."/>
            <person name="Normand P."/>
            <person name="Barbe V."/>
            <person name="Beaman B."/>
            <person name="Beaman L."/>
            <person name="Boiron P."/>
            <person name="Colinon C."/>
            <person name="Deredjian A."/>
            <person name="Graindorge A."/>
            <person name="Mangenot S."/>
            <person name="Nazaret S."/>
            <person name="Neto M."/>
            <person name="Petit S."/>
            <person name="Roche D."/>
            <person name="Vallenet D."/>
            <person name="Rodriguez-Nava V."/>
            <person name="Richard Y."/>
            <person name="Cournoyer B."/>
            <person name="Blaha D."/>
        </authorList>
    </citation>
    <scope>NUCLEOTIDE SEQUENCE [LARGE SCALE GENOMIC DNA]</scope>
    <source>
        <strain evidence="2 3">GUH-2</strain>
    </source>
</reference>
<dbReference type="PROSITE" id="PS50206">
    <property type="entry name" value="RHODANESE_3"/>
    <property type="match status" value="1"/>
</dbReference>
<dbReference type="InterPro" id="IPR001763">
    <property type="entry name" value="Rhodanese-like_dom"/>
</dbReference>
<dbReference type="SUPFAM" id="SSF52821">
    <property type="entry name" value="Rhodanese/Cell cycle control phosphatase"/>
    <property type="match status" value="1"/>
</dbReference>
<dbReference type="KEGG" id="ncy:NOCYR_4027"/>
<dbReference type="eggNOG" id="COG0607">
    <property type="taxonomic scope" value="Bacteria"/>
</dbReference>
<dbReference type="HOGENOM" id="CLU_936370_0_0_11"/>
<sequence length="297" mass="31427">MAGHGCVDSGIHTRRNSSLGKWRASGTCARSANFVVRTVVGPMSRWLNRGTGGCSRRHARRKEGRGRAWVAPSPVFADLVSLTPSSIYPHGVYGNLMLGGISLVCTAGSAPAPGRKVRAGVVPIDRGQVCLIRPARFAHYSGGVGIVGLVRGWQVLLLICLLAVELTACWSGGEPDLASPSTTVRAESSRLLPPAEFAAAMAEPARVTINVHVPFEGYLDGTDRMIPYNEISSQAAQLPADRATPLAIYCLSGRMSVDAMQALVALGYTDVVDLRGGMQAWQADGRPVLLTLPTGVK</sequence>
<evidence type="ECO:0000313" key="3">
    <source>
        <dbReference type="Proteomes" id="UP000008190"/>
    </source>
</evidence>
<proteinExistence type="predicted"/>
<keyword evidence="3" id="KW-1185">Reference proteome</keyword>
<evidence type="ECO:0000313" key="2">
    <source>
        <dbReference type="EMBL" id="CCF64787.1"/>
    </source>
</evidence>
<feature type="domain" description="Rhodanese" evidence="1">
    <location>
        <begin position="211"/>
        <end position="290"/>
    </location>
</feature>
<accession>H6R768</accession>
<dbReference type="CDD" id="cd00158">
    <property type="entry name" value="RHOD"/>
    <property type="match status" value="1"/>
</dbReference>
<dbReference type="InterPro" id="IPR036873">
    <property type="entry name" value="Rhodanese-like_dom_sf"/>
</dbReference>
<dbReference type="STRING" id="1127134.NOCYR_4027"/>
<dbReference type="Gene3D" id="3.40.250.10">
    <property type="entry name" value="Rhodanese-like domain"/>
    <property type="match status" value="1"/>
</dbReference>
<dbReference type="Pfam" id="PF00581">
    <property type="entry name" value="Rhodanese"/>
    <property type="match status" value="1"/>
</dbReference>
<dbReference type="AlphaFoldDB" id="H6R768"/>
<gene>
    <name evidence="2" type="ordered locus">NOCYR_4027</name>
</gene>
<name>H6R768_NOCCG</name>
<organism evidence="2 3">
    <name type="scientific">Nocardia cyriacigeorgica (strain GUH-2)</name>
    <dbReference type="NCBI Taxonomy" id="1127134"/>
    <lineage>
        <taxon>Bacteria</taxon>
        <taxon>Bacillati</taxon>
        <taxon>Actinomycetota</taxon>
        <taxon>Actinomycetes</taxon>
        <taxon>Mycobacteriales</taxon>
        <taxon>Nocardiaceae</taxon>
        <taxon>Nocardia</taxon>
    </lineage>
</organism>
<evidence type="ECO:0000259" key="1">
    <source>
        <dbReference type="PROSITE" id="PS50206"/>
    </source>
</evidence>